<evidence type="ECO:0000313" key="1">
    <source>
        <dbReference type="EMBL" id="SOB94502.1"/>
    </source>
</evidence>
<accession>A0A285RQ14</accession>
<name>A0A285RQ14_9RHOB</name>
<dbReference type="AlphaFoldDB" id="A0A285RQ14"/>
<keyword evidence="2" id="KW-1185">Reference proteome</keyword>
<reference evidence="2" key="1">
    <citation type="submission" date="2017-08" db="EMBL/GenBank/DDBJ databases">
        <authorList>
            <person name="Varghese N."/>
            <person name="Submissions S."/>
        </authorList>
    </citation>
    <scope>NUCLEOTIDE SEQUENCE [LARGE SCALE GENOMIC DNA]</scope>
    <source>
        <strain evidence="2">JA276</strain>
    </source>
</reference>
<sequence length="49" mass="4816">MRILVFAFPLALLAACGVDGPPQPPGQNDTPPAGVSLSGEVTLGVGGNL</sequence>
<dbReference type="PROSITE" id="PS51257">
    <property type="entry name" value="PROKAR_LIPOPROTEIN"/>
    <property type="match status" value="1"/>
</dbReference>
<dbReference type="EMBL" id="OBMT01000001">
    <property type="protein sequence ID" value="SOB94502.1"/>
    <property type="molecule type" value="Genomic_DNA"/>
</dbReference>
<gene>
    <name evidence="1" type="ORF">SAMN05877831_101482</name>
</gene>
<evidence type="ECO:0000313" key="2">
    <source>
        <dbReference type="Proteomes" id="UP000219111"/>
    </source>
</evidence>
<organism evidence="1 2">
    <name type="scientific">Rhodobacter maris</name>
    <dbReference type="NCBI Taxonomy" id="446682"/>
    <lineage>
        <taxon>Bacteria</taxon>
        <taxon>Pseudomonadati</taxon>
        <taxon>Pseudomonadota</taxon>
        <taxon>Alphaproteobacteria</taxon>
        <taxon>Rhodobacterales</taxon>
        <taxon>Rhodobacter group</taxon>
        <taxon>Rhodobacter</taxon>
    </lineage>
</organism>
<dbReference type="Proteomes" id="UP000219111">
    <property type="component" value="Unassembled WGS sequence"/>
</dbReference>
<protein>
    <recommendedName>
        <fullName evidence="3">Argininosuccinate lyase</fullName>
    </recommendedName>
</protein>
<evidence type="ECO:0008006" key="3">
    <source>
        <dbReference type="Google" id="ProtNLM"/>
    </source>
</evidence>
<proteinExistence type="predicted"/>
<dbReference type="RefSeq" id="WP_176518522.1">
    <property type="nucleotide sequence ID" value="NZ_OBMT01000001.1"/>
</dbReference>